<evidence type="ECO:0000256" key="2">
    <source>
        <dbReference type="SAM" id="MobiDB-lite"/>
    </source>
</evidence>
<name>F9GEY6_FUSOF</name>
<dbReference type="SUPFAM" id="SSF89957">
    <property type="entry name" value="MTH1187/YkoF-like"/>
    <property type="match status" value="1"/>
</dbReference>
<dbReference type="GO" id="GO:0005829">
    <property type="term" value="C:cytosol"/>
    <property type="evidence" value="ECO:0007669"/>
    <property type="project" value="TreeGrafter"/>
</dbReference>
<feature type="region of interest" description="Disordered" evidence="2">
    <location>
        <begin position="114"/>
        <end position="143"/>
    </location>
</feature>
<dbReference type="NCBIfam" id="TIGR00106">
    <property type="entry name" value="MTH1187 family thiamine-binding protein"/>
    <property type="match status" value="1"/>
</dbReference>
<dbReference type="EMBL" id="AFQF01006657">
    <property type="protein sequence ID" value="EGU72271.1"/>
    <property type="molecule type" value="Genomic_DNA"/>
</dbReference>
<dbReference type="AlphaFoldDB" id="F9GEY6"/>
<dbReference type="PANTHER" id="PTHR33777">
    <property type="entry name" value="UPF0045 PROTEIN ECM15"/>
    <property type="match status" value="1"/>
</dbReference>
<accession>F9GEY6</accession>
<sequence>MDYSLLSTPPSCCADFALVPVRAPLILERPAPVMPCREDEIGADYRIQIGTGNPSIAAELAEVQRYLKSSGLKHTMHSTGTMLEGSWDEVMTVIGKAHAVVHQRNVARVQSTVTVSTRGSRQMGRTDKRETAEGKVDPVESAA</sequence>
<dbReference type="InterPro" id="IPR002767">
    <property type="entry name" value="Thiamine_BP"/>
</dbReference>
<reference evidence="4" key="1">
    <citation type="journal article" date="2012" name="Mol. Plant Microbe Interact.">
        <title>A highly conserved effector in Fusarium oxysporum is required for full virulence on Arabidopsis.</title>
        <authorList>
            <person name="Thatcher L.F."/>
            <person name="Gardiner D.M."/>
            <person name="Kazan K."/>
            <person name="Manners J."/>
        </authorList>
    </citation>
    <scope>NUCLEOTIDE SEQUENCE [LARGE SCALE GENOMIC DNA]</scope>
    <source>
        <strain evidence="4">Fo5176</strain>
    </source>
</reference>
<dbReference type="Pfam" id="PF01910">
    <property type="entry name" value="Thiamine_BP"/>
    <property type="match status" value="1"/>
</dbReference>
<feature type="compositionally biased region" description="Basic and acidic residues" evidence="2">
    <location>
        <begin position="124"/>
        <end position="143"/>
    </location>
</feature>
<evidence type="ECO:0000256" key="1">
    <source>
        <dbReference type="ARBA" id="ARBA00010272"/>
    </source>
</evidence>
<organism evidence="4">
    <name type="scientific">Fusarium oxysporum (strain Fo5176)</name>
    <name type="common">Fusarium vascular wilt</name>
    <dbReference type="NCBI Taxonomy" id="660025"/>
    <lineage>
        <taxon>Eukaryota</taxon>
        <taxon>Fungi</taxon>
        <taxon>Dikarya</taxon>
        <taxon>Ascomycota</taxon>
        <taxon>Pezizomycotina</taxon>
        <taxon>Sordariomycetes</taxon>
        <taxon>Hypocreomycetidae</taxon>
        <taxon>Hypocreales</taxon>
        <taxon>Nectriaceae</taxon>
        <taxon>Fusarium</taxon>
        <taxon>Fusarium oxysporum species complex</taxon>
    </lineage>
</organism>
<protein>
    <recommendedName>
        <fullName evidence="3">Thiamine-binding protein domain-containing protein</fullName>
    </recommendedName>
</protein>
<dbReference type="InterPro" id="IPR051614">
    <property type="entry name" value="UPF0045_domain"/>
</dbReference>
<gene>
    <name evidence="4" type="ORF">FOXB_17220</name>
</gene>
<evidence type="ECO:0000259" key="3">
    <source>
        <dbReference type="Pfam" id="PF01910"/>
    </source>
</evidence>
<comment type="caution">
    <text evidence="4">The sequence shown here is derived from an EMBL/GenBank/DDBJ whole genome shotgun (WGS) entry which is preliminary data.</text>
</comment>
<evidence type="ECO:0000313" key="4">
    <source>
        <dbReference type="EMBL" id="EGU72271.1"/>
    </source>
</evidence>
<dbReference type="Gene3D" id="3.30.70.930">
    <property type="match status" value="1"/>
</dbReference>
<dbReference type="PANTHER" id="PTHR33777:SF1">
    <property type="entry name" value="UPF0045 PROTEIN ECM15"/>
    <property type="match status" value="1"/>
</dbReference>
<feature type="domain" description="Thiamine-binding protein" evidence="3">
    <location>
        <begin position="49"/>
        <end position="137"/>
    </location>
</feature>
<comment type="similarity">
    <text evidence="1">Belongs to the UPF0045 family.</text>
</comment>
<proteinExistence type="inferred from homology"/>
<dbReference type="OrthoDB" id="5587367at2759"/>
<dbReference type="InterPro" id="IPR029756">
    <property type="entry name" value="MTH1187/YkoF-like"/>
</dbReference>